<dbReference type="Gene3D" id="3.30.420.10">
    <property type="entry name" value="Ribonuclease H-like superfamily/Ribonuclease H"/>
    <property type="match status" value="1"/>
</dbReference>
<name>A0A151T9A1_CAJCA</name>
<dbReference type="GO" id="GO:0006508">
    <property type="term" value="P:proteolysis"/>
    <property type="evidence" value="ECO:0007669"/>
    <property type="project" value="UniProtKB-KW"/>
</dbReference>
<feature type="domain" description="Integrase catalytic" evidence="2">
    <location>
        <begin position="180"/>
        <end position="320"/>
    </location>
</feature>
<dbReference type="PROSITE" id="PS50994">
    <property type="entry name" value="INTEGRASE"/>
    <property type="match status" value="1"/>
</dbReference>
<evidence type="ECO:0000313" key="4">
    <source>
        <dbReference type="Proteomes" id="UP000075243"/>
    </source>
</evidence>
<dbReference type="GO" id="GO:0008233">
    <property type="term" value="F:peptidase activity"/>
    <property type="evidence" value="ECO:0007669"/>
    <property type="project" value="UniProtKB-KW"/>
</dbReference>
<dbReference type="Proteomes" id="UP000075243">
    <property type="component" value="Chromosome 7"/>
</dbReference>
<dbReference type="InterPro" id="IPR054722">
    <property type="entry name" value="PolX-like_BBD"/>
</dbReference>
<dbReference type="GO" id="GO:0015074">
    <property type="term" value="P:DNA integration"/>
    <property type="evidence" value="ECO:0007669"/>
    <property type="project" value="InterPro"/>
</dbReference>
<dbReference type="InterPro" id="IPR025724">
    <property type="entry name" value="GAG-pre-integrase_dom"/>
</dbReference>
<evidence type="ECO:0000256" key="1">
    <source>
        <dbReference type="ARBA" id="ARBA00022670"/>
    </source>
</evidence>
<organism evidence="3 4">
    <name type="scientific">Cajanus cajan</name>
    <name type="common">Pigeon pea</name>
    <name type="synonym">Cajanus indicus</name>
    <dbReference type="NCBI Taxonomy" id="3821"/>
    <lineage>
        <taxon>Eukaryota</taxon>
        <taxon>Viridiplantae</taxon>
        <taxon>Streptophyta</taxon>
        <taxon>Embryophyta</taxon>
        <taxon>Tracheophyta</taxon>
        <taxon>Spermatophyta</taxon>
        <taxon>Magnoliopsida</taxon>
        <taxon>eudicotyledons</taxon>
        <taxon>Gunneridae</taxon>
        <taxon>Pentapetalae</taxon>
        <taxon>rosids</taxon>
        <taxon>fabids</taxon>
        <taxon>Fabales</taxon>
        <taxon>Fabaceae</taxon>
        <taxon>Papilionoideae</taxon>
        <taxon>50 kb inversion clade</taxon>
        <taxon>NPAAA clade</taxon>
        <taxon>indigoferoid/millettioid clade</taxon>
        <taxon>Phaseoleae</taxon>
        <taxon>Cajanus</taxon>
    </lineage>
</organism>
<dbReference type="OMA" id="ATITHMG"/>
<dbReference type="Pfam" id="PF00665">
    <property type="entry name" value="rve"/>
    <property type="match status" value="1"/>
</dbReference>
<dbReference type="SUPFAM" id="SSF53098">
    <property type="entry name" value="Ribonuclease H-like"/>
    <property type="match status" value="1"/>
</dbReference>
<sequence length="320" mass="36635">MTGKYSLASWIIDTGASNHMTGNLKEMSEVHNITACPVGLPNGEQTNATKEGTVILEGGLKLKNVLYVSKLRCSLISVSQLLDDSNYVVQFTNKLCVMQDRISKTLIGAGKRIDGLYYFRGVHMVQAFKTDGVNHVDLWHKRLGHPSFKISKLIPELSENKCKDLLNKNCDICFRAKQSRDMFPLSEHKANNIFDLIHCDLWGPYKSPSSCGAFYFMTIVDDYSRSVWIYLLADKREVFQMLLNFFSLIKTQFDKHIKIFRSDNGTEFTCMKNYFFEHGIIFQTSCVGSPQQNGRVERKYRHILNVARALRFQANLPINF</sequence>
<accession>A0A151T9A1</accession>
<dbReference type="InterPro" id="IPR012337">
    <property type="entry name" value="RNaseH-like_sf"/>
</dbReference>
<dbReference type="Gramene" id="C.cajan_17662.t">
    <property type="protein sequence ID" value="C.cajan_17662.t.cds1"/>
    <property type="gene ID" value="C.cajan_17662"/>
</dbReference>
<evidence type="ECO:0000259" key="2">
    <source>
        <dbReference type="PROSITE" id="PS50994"/>
    </source>
</evidence>
<keyword evidence="1" id="KW-0378">Hydrolase</keyword>
<dbReference type="AlphaFoldDB" id="A0A151T9A1"/>
<reference evidence="3 4" key="1">
    <citation type="journal article" date="2012" name="Nat. Biotechnol.">
        <title>Draft genome sequence of pigeonpea (Cajanus cajan), an orphan legume crop of resource-poor farmers.</title>
        <authorList>
            <person name="Varshney R.K."/>
            <person name="Chen W."/>
            <person name="Li Y."/>
            <person name="Bharti A.K."/>
            <person name="Saxena R.K."/>
            <person name="Schlueter J.A."/>
            <person name="Donoghue M.T."/>
            <person name="Azam S."/>
            <person name="Fan G."/>
            <person name="Whaley A.M."/>
            <person name="Farmer A.D."/>
            <person name="Sheridan J."/>
            <person name="Iwata A."/>
            <person name="Tuteja R."/>
            <person name="Penmetsa R.V."/>
            <person name="Wu W."/>
            <person name="Upadhyaya H.D."/>
            <person name="Yang S.P."/>
            <person name="Shah T."/>
            <person name="Saxena K.B."/>
            <person name="Michael T."/>
            <person name="McCombie W.R."/>
            <person name="Yang B."/>
            <person name="Zhang G."/>
            <person name="Yang H."/>
            <person name="Wang J."/>
            <person name="Spillane C."/>
            <person name="Cook D.R."/>
            <person name="May G.D."/>
            <person name="Xu X."/>
            <person name="Jackson S.A."/>
        </authorList>
    </citation>
    <scope>NUCLEOTIDE SEQUENCE [LARGE SCALE GENOMIC DNA]</scope>
    <source>
        <strain evidence="4">cv. Asha</strain>
    </source>
</reference>
<evidence type="ECO:0000313" key="3">
    <source>
        <dbReference type="EMBL" id="KYP63606.1"/>
    </source>
</evidence>
<proteinExistence type="predicted"/>
<dbReference type="InterPro" id="IPR039537">
    <property type="entry name" value="Retrotran_Ty1/copia-like"/>
</dbReference>
<dbReference type="PANTHER" id="PTHR42648:SF31">
    <property type="entry name" value="RNA-DIRECTED DNA POLYMERASE"/>
    <property type="match status" value="1"/>
</dbReference>
<protein>
    <submittedName>
        <fullName evidence="3">Retrovirus-related Pol polyprotein from transposon TNT 1-94</fullName>
    </submittedName>
</protein>
<keyword evidence="4" id="KW-1185">Reference proteome</keyword>
<dbReference type="InterPro" id="IPR001584">
    <property type="entry name" value="Integrase_cat-core"/>
</dbReference>
<dbReference type="EMBL" id="CM003609">
    <property type="protein sequence ID" value="KYP63606.1"/>
    <property type="molecule type" value="Genomic_DNA"/>
</dbReference>
<dbReference type="InterPro" id="IPR036397">
    <property type="entry name" value="RNaseH_sf"/>
</dbReference>
<dbReference type="Pfam" id="PF22936">
    <property type="entry name" value="Pol_BBD"/>
    <property type="match status" value="1"/>
</dbReference>
<dbReference type="Pfam" id="PF13976">
    <property type="entry name" value="gag_pre-integrs"/>
    <property type="match status" value="1"/>
</dbReference>
<gene>
    <name evidence="3" type="ORF">KK1_018185</name>
</gene>
<keyword evidence="1" id="KW-0645">Protease</keyword>
<dbReference type="GO" id="GO:0003676">
    <property type="term" value="F:nucleic acid binding"/>
    <property type="evidence" value="ECO:0007669"/>
    <property type="project" value="InterPro"/>
</dbReference>
<dbReference type="PANTHER" id="PTHR42648">
    <property type="entry name" value="TRANSPOSASE, PUTATIVE-RELATED"/>
    <property type="match status" value="1"/>
</dbReference>